<dbReference type="HOGENOM" id="CLU_2186396_0_0_1"/>
<dbReference type="AlphaFoldDB" id="E3ND46"/>
<organism evidence="2">
    <name type="scientific">Caenorhabditis remanei</name>
    <name type="common">Caenorhabditis vulgaris</name>
    <dbReference type="NCBI Taxonomy" id="31234"/>
    <lineage>
        <taxon>Eukaryota</taxon>
        <taxon>Metazoa</taxon>
        <taxon>Ecdysozoa</taxon>
        <taxon>Nematoda</taxon>
        <taxon>Chromadorea</taxon>
        <taxon>Rhabditida</taxon>
        <taxon>Rhabditina</taxon>
        <taxon>Rhabditomorpha</taxon>
        <taxon>Rhabditoidea</taxon>
        <taxon>Rhabditidae</taxon>
        <taxon>Peloderinae</taxon>
        <taxon>Caenorhabditis</taxon>
    </lineage>
</organism>
<gene>
    <name evidence="1" type="ORF">CRE_29184</name>
</gene>
<evidence type="ECO:0000313" key="2">
    <source>
        <dbReference type="Proteomes" id="UP000008281"/>
    </source>
</evidence>
<name>E3ND46_CAERE</name>
<sequence>MVIDFFGIIIGFGEGFWILKDKQMSETEEKLSFPGANSRKTGLDRHNRSVPAIAWKKLVRAPGHYVINILPALPNSEKFGSLMTQFYRRQRAFFMTCKKFLIILNIWKE</sequence>
<protein>
    <submittedName>
        <fullName evidence="1">Uncharacterized protein</fullName>
    </submittedName>
</protein>
<dbReference type="InParanoid" id="E3ND46"/>
<keyword evidence="2" id="KW-1185">Reference proteome</keyword>
<proteinExistence type="predicted"/>
<dbReference type="Proteomes" id="UP000008281">
    <property type="component" value="Unassembled WGS sequence"/>
</dbReference>
<reference evidence="1" key="1">
    <citation type="submission" date="2007-07" db="EMBL/GenBank/DDBJ databases">
        <title>PCAP assembly of the Caenorhabditis remanei genome.</title>
        <authorList>
            <consortium name="The Caenorhabditis remanei Sequencing Consortium"/>
            <person name="Wilson R.K."/>
        </authorList>
    </citation>
    <scope>NUCLEOTIDE SEQUENCE [LARGE SCALE GENOMIC DNA]</scope>
    <source>
        <strain evidence="1">PB4641</strain>
    </source>
</reference>
<dbReference type="OrthoDB" id="5909860at2759"/>
<evidence type="ECO:0000313" key="1">
    <source>
        <dbReference type="EMBL" id="EFO93496.1"/>
    </source>
</evidence>
<dbReference type="EMBL" id="DS268606">
    <property type="protein sequence ID" value="EFO93496.1"/>
    <property type="molecule type" value="Genomic_DNA"/>
</dbReference>
<accession>E3ND46</accession>